<comment type="similarity">
    <text evidence="1">Belongs to the UPP synthase family.</text>
</comment>
<reference evidence="3 4" key="1">
    <citation type="journal article" date="2017" name="BMC Genomics">
        <title>Chromosome level assembly and secondary metabolite potential of the parasitic fungus Cordyceps militaris.</title>
        <authorList>
            <person name="Kramer G.J."/>
            <person name="Nodwell J.R."/>
        </authorList>
    </citation>
    <scope>NUCLEOTIDE SEQUENCE [LARGE SCALE GENOMIC DNA]</scope>
    <source>
        <strain evidence="3 4">ATCC 34164</strain>
    </source>
</reference>
<dbReference type="CDD" id="cd00475">
    <property type="entry name" value="Cis_IPPS"/>
    <property type="match status" value="1"/>
</dbReference>
<dbReference type="GO" id="GO:0005811">
    <property type="term" value="C:lipid droplet"/>
    <property type="evidence" value="ECO:0007669"/>
    <property type="project" value="TreeGrafter"/>
</dbReference>
<dbReference type="Pfam" id="PF01255">
    <property type="entry name" value="Prenyltransf"/>
    <property type="match status" value="1"/>
</dbReference>
<evidence type="ECO:0000256" key="2">
    <source>
        <dbReference type="ARBA" id="ARBA00022679"/>
    </source>
</evidence>
<dbReference type="PROSITE" id="PS01066">
    <property type="entry name" value="UPP_SYNTHASE"/>
    <property type="match status" value="1"/>
</dbReference>
<evidence type="ECO:0000313" key="4">
    <source>
        <dbReference type="Proteomes" id="UP000323067"/>
    </source>
</evidence>
<accession>A0A2H4SQ66</accession>
<protein>
    <submittedName>
        <fullName evidence="3">Di-trans-poly-cis-decaprenylcistransferase-like protein</fullName>
    </submittedName>
</protein>
<dbReference type="OrthoDB" id="4173905at2759"/>
<dbReference type="SUPFAM" id="SSF64005">
    <property type="entry name" value="Undecaprenyl diphosphate synthase"/>
    <property type="match status" value="2"/>
</dbReference>
<dbReference type="PANTHER" id="PTHR10291:SF43">
    <property type="entry name" value="DEHYDRODOLICHYL DIPHOSPHATE SYNTHASE COMPLEX SUBUNIT DHDDS"/>
    <property type="match status" value="1"/>
</dbReference>
<sequence length="417" mass="45982">MVSTLSKTPRHLSAIFDTGTSMEQANAEKLIQEAAEFAAWSVVAGIATVSIYDRRGILKKNARALRIFTSLRIREFAPHQRHRVSVRLNGQESLAREDPDGEPPSLTIYLLSEEDGRHTLGSIAEALSEKVKAGEVSIAEISVGLLAGKLQSSVMPLPDLVVVFGPEMKFDGYPPWHLQQAEMDTLPDNDTFSYVAFAHALHHFATAEMRHGNRCGVEAVTVYAFSVENFKRSADEVSTVLEIVTESVDELVQLMRDLDGSIRLCGQRDLVSAAVLEGLDQAVESTKQNKSIILNICFAYASTAEIQMAVQRSIQERLTEQAAAGDATHSLSSAPINMVAALDRNMYTAGSPPLDLLVRTGNTHRLSDFLLWQCHEDTSIVFVKKSWPELSIPRVLAILIEWRRGKSVEKDKKGALE</sequence>
<dbReference type="EMBL" id="CP023325">
    <property type="protein sequence ID" value="ATY65250.1"/>
    <property type="molecule type" value="Genomic_DNA"/>
</dbReference>
<dbReference type="InterPro" id="IPR001441">
    <property type="entry name" value="UPP_synth-like"/>
</dbReference>
<gene>
    <name evidence="3" type="ORF">A9K55_004853</name>
</gene>
<dbReference type="VEuPathDB" id="FungiDB:CCM_01483"/>
<dbReference type="GO" id="GO:0045547">
    <property type="term" value="F:ditrans,polycis-polyprenyl diphosphate synthase [(2E,6E)-farnesyl diphosphate specific] activity"/>
    <property type="evidence" value="ECO:0007669"/>
    <property type="project" value="TreeGrafter"/>
</dbReference>
<dbReference type="InterPro" id="IPR036424">
    <property type="entry name" value="UPP_synth-like_sf"/>
</dbReference>
<dbReference type="InterPro" id="IPR018520">
    <property type="entry name" value="UPP_synth-like_CS"/>
</dbReference>
<keyword evidence="2 3" id="KW-0808">Transferase</keyword>
<dbReference type="GO" id="GO:0016020">
    <property type="term" value="C:membrane"/>
    <property type="evidence" value="ECO:0007669"/>
    <property type="project" value="TreeGrafter"/>
</dbReference>
<evidence type="ECO:0000313" key="3">
    <source>
        <dbReference type="EMBL" id="ATY65250.1"/>
    </source>
</evidence>
<dbReference type="GO" id="GO:0005783">
    <property type="term" value="C:endoplasmic reticulum"/>
    <property type="evidence" value="ECO:0007669"/>
    <property type="project" value="TreeGrafter"/>
</dbReference>
<dbReference type="Proteomes" id="UP000323067">
    <property type="component" value="Chromosome v"/>
</dbReference>
<organism evidence="3 4">
    <name type="scientific">Cordyceps militaris</name>
    <name type="common">Caterpillar fungus</name>
    <name type="synonym">Clavaria militaris</name>
    <dbReference type="NCBI Taxonomy" id="73501"/>
    <lineage>
        <taxon>Eukaryota</taxon>
        <taxon>Fungi</taxon>
        <taxon>Dikarya</taxon>
        <taxon>Ascomycota</taxon>
        <taxon>Pezizomycotina</taxon>
        <taxon>Sordariomycetes</taxon>
        <taxon>Hypocreomycetidae</taxon>
        <taxon>Hypocreales</taxon>
        <taxon>Cordycipitaceae</taxon>
        <taxon>Cordyceps</taxon>
    </lineage>
</organism>
<evidence type="ECO:0000256" key="1">
    <source>
        <dbReference type="ARBA" id="ARBA00005432"/>
    </source>
</evidence>
<dbReference type="NCBIfam" id="TIGR00055">
    <property type="entry name" value="uppS"/>
    <property type="match status" value="1"/>
</dbReference>
<dbReference type="Gene3D" id="3.40.1180.10">
    <property type="entry name" value="Decaprenyl diphosphate synthase-like"/>
    <property type="match status" value="2"/>
</dbReference>
<dbReference type="GO" id="GO:0016094">
    <property type="term" value="P:polyprenol biosynthetic process"/>
    <property type="evidence" value="ECO:0007669"/>
    <property type="project" value="TreeGrafter"/>
</dbReference>
<proteinExistence type="inferred from homology"/>
<name>A0A2H4SQ66_CORMI</name>
<dbReference type="GO" id="GO:1904423">
    <property type="term" value="C:dehydrodolichyl diphosphate synthase complex"/>
    <property type="evidence" value="ECO:0007669"/>
    <property type="project" value="TreeGrafter"/>
</dbReference>
<dbReference type="VEuPathDB" id="FungiDB:A9K55_004853"/>
<dbReference type="PANTHER" id="PTHR10291">
    <property type="entry name" value="DEHYDRODOLICHYL DIPHOSPHATE SYNTHASE FAMILY MEMBER"/>
    <property type="match status" value="1"/>
</dbReference>
<dbReference type="AlphaFoldDB" id="A0A2H4SQ66"/>